<gene>
    <name evidence="1" type="ORF">SAMN06264855_101432</name>
</gene>
<keyword evidence="2" id="KW-1185">Reference proteome</keyword>
<dbReference type="EMBL" id="FZNQ01000001">
    <property type="protein sequence ID" value="SNR26011.1"/>
    <property type="molecule type" value="Genomic_DNA"/>
</dbReference>
<sequence length="154" mass="17280">MNQHISGTLDEAAIKTFLENQSTGTLALADENDSYAIPVGFTFAPETEDFYFRLSYGVESRKRAYIETTERATFVVAAETESGWKSVVASGELEHRSTVENVDQVTPPDREYSDAEYELHIPFYHVFEAPSELLFTLVRLRTDELTGVAEATDV</sequence>
<evidence type="ECO:0000313" key="1">
    <source>
        <dbReference type="EMBL" id="SNR26011.1"/>
    </source>
</evidence>
<name>A0A238UVU5_HALVU</name>
<dbReference type="InterPro" id="IPR012349">
    <property type="entry name" value="Split_barrel_FMN-bd"/>
</dbReference>
<dbReference type="OrthoDB" id="953at2157"/>
<dbReference type="Proteomes" id="UP000198397">
    <property type="component" value="Unassembled WGS sequence"/>
</dbReference>
<reference evidence="1 2" key="1">
    <citation type="submission" date="2017-06" db="EMBL/GenBank/DDBJ databases">
        <authorList>
            <person name="Kim H.J."/>
            <person name="Triplett B.A."/>
        </authorList>
    </citation>
    <scope>NUCLEOTIDE SEQUENCE [LARGE SCALE GENOMIC DNA]</scope>
    <source>
        <strain evidence="1 2">DSM 8800</strain>
    </source>
</reference>
<organism evidence="1 2">
    <name type="scientific">Halorubrum vacuolatum</name>
    <name type="common">Natronobacterium vacuolatum</name>
    <dbReference type="NCBI Taxonomy" id="63740"/>
    <lineage>
        <taxon>Archaea</taxon>
        <taxon>Methanobacteriati</taxon>
        <taxon>Methanobacteriota</taxon>
        <taxon>Stenosarchaea group</taxon>
        <taxon>Halobacteria</taxon>
        <taxon>Halobacteriales</taxon>
        <taxon>Haloferacaceae</taxon>
        <taxon>Halorubrum</taxon>
    </lineage>
</organism>
<proteinExistence type="predicted"/>
<evidence type="ECO:0008006" key="3">
    <source>
        <dbReference type="Google" id="ProtNLM"/>
    </source>
</evidence>
<dbReference type="SUPFAM" id="SSF50475">
    <property type="entry name" value="FMN-binding split barrel"/>
    <property type="match status" value="1"/>
</dbReference>
<dbReference type="Gene3D" id="2.30.110.10">
    <property type="entry name" value="Electron Transport, Fmn-binding Protein, Chain A"/>
    <property type="match status" value="1"/>
</dbReference>
<dbReference type="RefSeq" id="WP_089383387.1">
    <property type="nucleotide sequence ID" value="NZ_FZNQ01000001.1"/>
</dbReference>
<protein>
    <recommendedName>
        <fullName evidence="3">Pyridoxamine 5'-phosphate oxidase</fullName>
    </recommendedName>
</protein>
<dbReference type="InterPro" id="IPR024747">
    <property type="entry name" value="Pyridox_Oxase-rel"/>
</dbReference>
<evidence type="ECO:0000313" key="2">
    <source>
        <dbReference type="Proteomes" id="UP000198397"/>
    </source>
</evidence>
<dbReference type="AlphaFoldDB" id="A0A238UVU5"/>
<accession>A0A238UVU5</accession>
<dbReference type="Pfam" id="PF12900">
    <property type="entry name" value="Pyridox_ox_2"/>
    <property type="match status" value="1"/>
</dbReference>